<dbReference type="EMBL" id="JAUTXU010000133">
    <property type="protein sequence ID" value="KAK3704992.1"/>
    <property type="molecule type" value="Genomic_DNA"/>
</dbReference>
<proteinExistence type="predicted"/>
<evidence type="ECO:0000313" key="2">
    <source>
        <dbReference type="Proteomes" id="UP001281147"/>
    </source>
</evidence>
<reference evidence="1" key="1">
    <citation type="submission" date="2023-07" db="EMBL/GenBank/DDBJ databases">
        <title>Black Yeasts Isolated from many extreme environments.</title>
        <authorList>
            <person name="Coleine C."/>
            <person name="Stajich J.E."/>
            <person name="Selbmann L."/>
        </authorList>
    </citation>
    <scope>NUCLEOTIDE SEQUENCE</scope>
    <source>
        <strain evidence="1">CCFEE 5714</strain>
    </source>
</reference>
<organism evidence="1 2">
    <name type="scientific">Vermiconidia calcicola</name>
    <dbReference type="NCBI Taxonomy" id="1690605"/>
    <lineage>
        <taxon>Eukaryota</taxon>
        <taxon>Fungi</taxon>
        <taxon>Dikarya</taxon>
        <taxon>Ascomycota</taxon>
        <taxon>Pezizomycotina</taxon>
        <taxon>Dothideomycetes</taxon>
        <taxon>Dothideomycetidae</taxon>
        <taxon>Mycosphaerellales</taxon>
        <taxon>Extremaceae</taxon>
        <taxon>Vermiconidia</taxon>
    </lineage>
</organism>
<gene>
    <name evidence="1" type="ORF">LTR37_013509</name>
</gene>
<comment type="caution">
    <text evidence="1">The sequence shown here is derived from an EMBL/GenBank/DDBJ whole genome shotgun (WGS) entry which is preliminary data.</text>
</comment>
<protein>
    <submittedName>
        <fullName evidence="1">Uncharacterized protein</fullName>
    </submittedName>
</protein>
<sequence length="130" mass="14237">MGLGVLEDRHLDHVPGTALLTDVVGAEQQGGLNTSLLKHAKGRDSDVMLVPQPSRSPSDPLNWSLWKKDLMLFFICIDTAIVGAWSYNELNGGLGWGIFVIGISCFITNSLTVIYGRRPILARKPIVVHQ</sequence>
<keyword evidence="2" id="KW-1185">Reference proteome</keyword>
<name>A0ACC3MWA5_9PEZI</name>
<accession>A0ACC3MWA5</accession>
<evidence type="ECO:0000313" key="1">
    <source>
        <dbReference type="EMBL" id="KAK3704992.1"/>
    </source>
</evidence>
<dbReference type="Proteomes" id="UP001281147">
    <property type="component" value="Unassembled WGS sequence"/>
</dbReference>